<feature type="region of interest" description="Disordered" evidence="1">
    <location>
        <begin position="567"/>
        <end position="620"/>
    </location>
</feature>
<dbReference type="VEuPathDB" id="VectorBase:HLOH_041545"/>
<feature type="region of interest" description="Disordered" evidence="1">
    <location>
        <begin position="855"/>
        <end position="899"/>
    </location>
</feature>
<dbReference type="InterPro" id="IPR015943">
    <property type="entry name" value="WD40/YVTN_repeat-like_dom_sf"/>
</dbReference>
<feature type="compositionally biased region" description="Low complexity" evidence="1">
    <location>
        <begin position="802"/>
        <end position="829"/>
    </location>
</feature>
<feature type="region of interest" description="Disordered" evidence="1">
    <location>
        <begin position="248"/>
        <end position="295"/>
    </location>
</feature>
<dbReference type="Gene3D" id="2.130.10.10">
    <property type="entry name" value="YVTN repeat-like/Quinoprotein amine dehydrogenase"/>
    <property type="match status" value="2"/>
</dbReference>
<feature type="compositionally biased region" description="Basic and acidic residues" evidence="1">
    <location>
        <begin position="728"/>
        <end position="741"/>
    </location>
</feature>
<feature type="compositionally biased region" description="Basic and acidic residues" evidence="1">
    <location>
        <begin position="37"/>
        <end position="50"/>
    </location>
</feature>
<feature type="compositionally biased region" description="Basic and acidic residues" evidence="1">
    <location>
        <begin position="855"/>
        <end position="872"/>
    </location>
</feature>
<organism evidence="2 3">
    <name type="scientific">Haemaphysalis longicornis</name>
    <name type="common">Bush tick</name>
    <dbReference type="NCBI Taxonomy" id="44386"/>
    <lineage>
        <taxon>Eukaryota</taxon>
        <taxon>Metazoa</taxon>
        <taxon>Ecdysozoa</taxon>
        <taxon>Arthropoda</taxon>
        <taxon>Chelicerata</taxon>
        <taxon>Arachnida</taxon>
        <taxon>Acari</taxon>
        <taxon>Parasitiformes</taxon>
        <taxon>Ixodida</taxon>
        <taxon>Ixodoidea</taxon>
        <taxon>Ixodidae</taxon>
        <taxon>Haemaphysalinae</taxon>
        <taxon>Haemaphysalis</taxon>
    </lineage>
</organism>
<feature type="compositionally biased region" description="Basic and acidic residues" evidence="1">
    <location>
        <begin position="881"/>
        <end position="898"/>
    </location>
</feature>
<gene>
    <name evidence="2" type="ORF">HPB48_016408</name>
</gene>
<feature type="compositionally biased region" description="Basic and acidic residues" evidence="1">
    <location>
        <begin position="476"/>
        <end position="485"/>
    </location>
</feature>
<evidence type="ECO:0000256" key="1">
    <source>
        <dbReference type="SAM" id="MobiDB-lite"/>
    </source>
</evidence>
<feature type="compositionally biased region" description="Polar residues" evidence="1">
    <location>
        <begin position="787"/>
        <end position="796"/>
    </location>
</feature>
<dbReference type="Proteomes" id="UP000821853">
    <property type="component" value="Unassembled WGS sequence"/>
</dbReference>
<accession>A0A9J6FFD4</accession>
<proteinExistence type="predicted"/>
<feature type="compositionally biased region" description="Polar residues" evidence="1">
    <location>
        <begin position="698"/>
        <end position="720"/>
    </location>
</feature>
<comment type="caution">
    <text evidence="2">The sequence shown here is derived from an EMBL/GenBank/DDBJ whole genome shotgun (WGS) entry which is preliminary data.</text>
</comment>
<feature type="region of interest" description="Disordered" evidence="1">
    <location>
        <begin position="685"/>
        <end position="829"/>
    </location>
</feature>
<feature type="compositionally biased region" description="Acidic residues" evidence="1">
    <location>
        <begin position="599"/>
        <end position="608"/>
    </location>
</feature>
<feature type="compositionally biased region" description="Low complexity" evidence="1">
    <location>
        <begin position="515"/>
        <end position="527"/>
    </location>
</feature>
<feature type="compositionally biased region" description="Polar residues" evidence="1">
    <location>
        <begin position="486"/>
        <end position="497"/>
    </location>
</feature>
<dbReference type="EMBL" id="JABSTR010000003">
    <property type="protein sequence ID" value="KAH9365054.1"/>
    <property type="molecule type" value="Genomic_DNA"/>
</dbReference>
<dbReference type="AlphaFoldDB" id="A0A9J6FFD4"/>
<name>A0A9J6FFD4_HAELO</name>
<evidence type="ECO:0000313" key="3">
    <source>
        <dbReference type="Proteomes" id="UP000821853"/>
    </source>
</evidence>
<feature type="compositionally biased region" description="Basic and acidic residues" evidence="1">
    <location>
        <begin position="748"/>
        <end position="786"/>
    </location>
</feature>
<protein>
    <submittedName>
        <fullName evidence="2">Uncharacterized protein</fullName>
    </submittedName>
</protein>
<feature type="region of interest" description="Disordered" evidence="1">
    <location>
        <begin position="468"/>
        <end position="553"/>
    </location>
</feature>
<feature type="region of interest" description="Disordered" evidence="1">
    <location>
        <begin position="27"/>
        <end position="74"/>
    </location>
</feature>
<keyword evidence="3" id="KW-1185">Reference proteome</keyword>
<feature type="compositionally biased region" description="Basic and acidic residues" evidence="1">
    <location>
        <begin position="354"/>
        <end position="379"/>
    </location>
</feature>
<sequence>MGGASALVVDVCSPLRVPLETTLPESEVCHSKLQRTKTPEEKSFSREEAKSTLQAETSDSHERRLQANRSSSSVCTPLAITARDTAPADGPSRLTVTIASPRRKSSRLEALSGRTRSQRELFTNNVAHSSIENGDTASFSHALEVNSHLSVPKKSYADAPQDTNGNKVAECNFNPKADACEVSMQTNASLSMSRLNNASFLDMLLQDSQPEVKDSDSTAAGRLSQQDKVTLSAETSCGAVKPRFSQEEKVRCSVTSNTTPHQNGNKQKRSTGLSLVRWTKEDTRKQSSGKSTDDAEKCEVNIVAEDKLHVEVFNPCDDDSRDSQQELFVHEDEPDVIVEDAPLKVMAEDKGGINEQPVKEGTKMTEKQCNTDKAPDPSESHSPMRKRRRTRSYEPTTITADTKDTNYNFRKRKLSYSPFWKKRMSRESKTIASAFSKLIQGALKTPISMFALNFEQFGLAECAEAKGLPTDPDSASQREKSRLTVDDNTSSERSSPGRSEACLQIEPYKRASTESSKSQHPSLSSPSITRCGKMEGSGKPEHVSRDKSSEDAADTCDHAIPVLPKSEHSSCLDLQGSSELAERMPPLSSSDLACKGEEESSQEAEDTDADRSTALRGESSSIFPEMTATCKAAGKLPSWVASQPWWVPRTAPCFPRVKKVKALRISRTSSAESWNAWVLLMGTVPGSHRGYRKPARGQRNTCGVSSAKEQSSGQSNSCTRTAFMRSCRKSEDRKDSHRSDRPSASGHGDVESRSSEKVDDSQIKAVEEGHSDSSEKDKSTEHDSESCNRSSQNESAATMDLPAEPVAESAEEVTAAEGDQCSQSLSSSLQPLSGLSNFMEEDVGDGELAELSELERNNEPQEIGSPEHRMSEPDDCWGDEDGGRPDQDCMDAKDEGGDCKTLSDSSLVLGTKRPLLFFCELKCATKQPVSRVFVVRATPRPFLVSVQAGAVNVWHLEKTWRHTLVAGNIKWSVLVYLSPRQVPLQLPCVLWDARDGRHCCQLLLTLGEKGSATTEEDDSPSTTTKGGLCIYRLARLSGCEGQFVSALKTASGATLLRVHRVRCFRGEFGDETEFLGRTSNLLDSLVPVEGLPSALLGNHANIFYVWATCHTHFNSALSDHGVPFPLLTIRDCENRVLVKKMVLEPDLFADMRHISWCCSEKGLLFALMRSLDDVTSTLVAMNPFSCKAEPVCSASWKPAARARVDDSRVLAAYFLQEGLTYIEQPMFRETSPRQPLSLPES</sequence>
<feature type="region of interest" description="Disordered" evidence="1">
    <location>
        <begin position="354"/>
        <end position="397"/>
    </location>
</feature>
<feature type="compositionally biased region" description="Basic and acidic residues" evidence="1">
    <location>
        <begin position="532"/>
        <end position="550"/>
    </location>
</feature>
<evidence type="ECO:0000313" key="2">
    <source>
        <dbReference type="EMBL" id="KAH9365054.1"/>
    </source>
</evidence>
<feature type="compositionally biased region" description="Basic and acidic residues" evidence="1">
    <location>
        <begin position="278"/>
        <end position="295"/>
    </location>
</feature>
<reference evidence="2 3" key="1">
    <citation type="journal article" date="2020" name="Cell">
        <title>Large-Scale Comparative Analyses of Tick Genomes Elucidate Their Genetic Diversity and Vector Capacities.</title>
        <authorList>
            <consortium name="Tick Genome and Microbiome Consortium (TIGMIC)"/>
            <person name="Jia N."/>
            <person name="Wang J."/>
            <person name="Shi W."/>
            <person name="Du L."/>
            <person name="Sun Y."/>
            <person name="Zhan W."/>
            <person name="Jiang J.F."/>
            <person name="Wang Q."/>
            <person name="Zhang B."/>
            <person name="Ji P."/>
            <person name="Bell-Sakyi L."/>
            <person name="Cui X.M."/>
            <person name="Yuan T.T."/>
            <person name="Jiang B.G."/>
            <person name="Yang W.F."/>
            <person name="Lam T.T."/>
            <person name="Chang Q.C."/>
            <person name="Ding S.J."/>
            <person name="Wang X.J."/>
            <person name="Zhu J.G."/>
            <person name="Ruan X.D."/>
            <person name="Zhao L."/>
            <person name="Wei J.T."/>
            <person name="Ye R.Z."/>
            <person name="Que T.C."/>
            <person name="Du C.H."/>
            <person name="Zhou Y.H."/>
            <person name="Cheng J.X."/>
            <person name="Dai P.F."/>
            <person name="Guo W.B."/>
            <person name="Han X.H."/>
            <person name="Huang E.J."/>
            <person name="Li L.F."/>
            <person name="Wei W."/>
            <person name="Gao Y.C."/>
            <person name="Liu J.Z."/>
            <person name="Shao H.Z."/>
            <person name="Wang X."/>
            <person name="Wang C.C."/>
            <person name="Yang T.C."/>
            <person name="Huo Q.B."/>
            <person name="Li W."/>
            <person name="Chen H.Y."/>
            <person name="Chen S.E."/>
            <person name="Zhou L.G."/>
            <person name="Ni X.B."/>
            <person name="Tian J.H."/>
            <person name="Sheng Y."/>
            <person name="Liu T."/>
            <person name="Pan Y.S."/>
            <person name="Xia L.Y."/>
            <person name="Li J."/>
            <person name="Zhao F."/>
            <person name="Cao W.C."/>
        </authorList>
    </citation>
    <scope>NUCLEOTIDE SEQUENCE [LARGE SCALE GENOMIC DNA]</scope>
    <source>
        <strain evidence="2">HaeL-2018</strain>
    </source>
</reference>
<dbReference type="OrthoDB" id="6516825at2759"/>
<feature type="compositionally biased region" description="Polar residues" evidence="1">
    <location>
        <begin position="253"/>
        <end position="273"/>
    </location>
</feature>